<dbReference type="GO" id="GO:0004497">
    <property type="term" value="F:monooxygenase activity"/>
    <property type="evidence" value="ECO:0007669"/>
    <property type="project" value="UniProtKB-KW"/>
</dbReference>
<dbReference type="InterPro" id="IPR036661">
    <property type="entry name" value="Luciferase-like_sf"/>
</dbReference>
<keyword evidence="2 4" id="KW-0503">Monooxygenase</keyword>
<evidence type="ECO:0000259" key="3">
    <source>
        <dbReference type="Pfam" id="PF00296"/>
    </source>
</evidence>
<gene>
    <name evidence="4" type="ORF">BN52_05860</name>
    <name evidence="5" type="ORF">FC38_GL001392</name>
</gene>
<dbReference type="AlphaFoldDB" id="I7KMR3"/>
<evidence type="ECO:0000256" key="1">
    <source>
        <dbReference type="ARBA" id="ARBA00023002"/>
    </source>
</evidence>
<dbReference type="PATRIC" id="fig|1423751.3.peg.1436"/>
<dbReference type="Proteomes" id="UP000051521">
    <property type="component" value="Unassembled WGS sequence"/>
</dbReference>
<name>I7KMR3_9LACO</name>
<proteinExistence type="predicted"/>
<dbReference type="GO" id="GO:0016705">
    <property type="term" value="F:oxidoreductase activity, acting on paired donors, with incorporation or reduction of molecular oxygen"/>
    <property type="evidence" value="ECO:0007669"/>
    <property type="project" value="InterPro"/>
</dbReference>
<keyword evidence="7" id="KW-1185">Reference proteome</keyword>
<sequence>MTMKDFRIDPSKGLELGIYTLGEHMPDAHTGKRISPHQRIKEIIEMAKLADEAGLDVFNLGESHQEYFVSQAHAVILGAIAQQTKYIKIGSSATIASTSDPVRIYENFATLDLISGGRAEITAGRASRLGLFKLLGYNVEDYEELFEEKFDLLRKINENERVTWSGKFRASLEDAKILPRPLEGKMPIWRAVGGPAASAIKAGKKGVPMMIAMLGGDIRIFERSVDAWRNSLEASGFNPDDYPLTTAGLLYTAKDAKTAKEEFYPYLNQGLELANGNGFNKRLFEHSTEPDDVMVIGSPQEILEKILYQHENFNNQRYMAEIDFGGLPFEKVMDTIYMLGEQIVPAVKKYTTAD</sequence>
<dbReference type="EMBL" id="AYZO01000043">
    <property type="protein sequence ID" value="KRN09574.1"/>
    <property type="molecule type" value="Genomic_DNA"/>
</dbReference>
<accession>I7KMR3</accession>
<dbReference type="PANTHER" id="PTHR30137:SF8">
    <property type="entry name" value="BLR5498 PROTEIN"/>
    <property type="match status" value="1"/>
</dbReference>
<organism evidence="4 6">
    <name type="scientific">Lactobacillus gigeriorum DSM 23908 = CRBIP 24.85</name>
    <dbReference type="NCBI Taxonomy" id="1423751"/>
    <lineage>
        <taxon>Bacteria</taxon>
        <taxon>Bacillati</taxon>
        <taxon>Bacillota</taxon>
        <taxon>Bacilli</taxon>
        <taxon>Lactobacillales</taxon>
        <taxon>Lactobacillaceae</taxon>
        <taxon>Lactobacillus</taxon>
    </lineage>
</organism>
<evidence type="ECO:0000313" key="4">
    <source>
        <dbReference type="EMBL" id="CCI86259.1"/>
    </source>
</evidence>
<dbReference type="STRING" id="1423751.FC38_GL001392"/>
<evidence type="ECO:0000313" key="6">
    <source>
        <dbReference type="Proteomes" id="UP000009326"/>
    </source>
</evidence>
<reference evidence="4 6" key="1">
    <citation type="submission" date="2012-06" db="EMBL/GenBank/DDBJ databases">
        <title>Draft genome sequence of Lactobacillus gigeriorum CRBIP 24.85T, isolated from chicken crop.</title>
        <authorList>
            <person name="Cousin S."/>
            <person name="Ma L."/>
            <person name="Creno S."/>
            <person name="Clermont D."/>
            <person name="Loux V."/>
            <person name="Bizet C."/>
            <person name="Bouchier C."/>
        </authorList>
    </citation>
    <scope>NUCLEOTIDE SEQUENCE [LARGE SCALE GENOMIC DNA]</scope>
    <source>
        <strain evidence="6">CRBIP 24.85T</strain>
        <strain evidence="4">Type strain: CRBIP 24.85</strain>
    </source>
</reference>
<protein>
    <submittedName>
        <fullName evidence="4">Luciferase-like monooxygenase</fullName>
    </submittedName>
</protein>
<dbReference type="InterPro" id="IPR011251">
    <property type="entry name" value="Luciferase-like_dom"/>
</dbReference>
<evidence type="ECO:0000313" key="5">
    <source>
        <dbReference type="EMBL" id="KRN09574.1"/>
    </source>
</evidence>
<evidence type="ECO:0000313" key="7">
    <source>
        <dbReference type="Proteomes" id="UP000051521"/>
    </source>
</evidence>
<dbReference type="Pfam" id="PF00296">
    <property type="entry name" value="Bac_luciferase"/>
    <property type="match status" value="1"/>
</dbReference>
<dbReference type="OrthoDB" id="9776438at2"/>
<dbReference type="InterPro" id="IPR050766">
    <property type="entry name" value="Bact_Lucif_Oxidored"/>
</dbReference>
<dbReference type="SUPFAM" id="SSF51679">
    <property type="entry name" value="Bacterial luciferase-like"/>
    <property type="match status" value="1"/>
</dbReference>
<comment type="caution">
    <text evidence="4">The sequence shown here is derived from an EMBL/GenBank/DDBJ whole genome shotgun (WGS) entry which is preliminary data.</text>
</comment>
<dbReference type="PANTHER" id="PTHR30137">
    <property type="entry name" value="LUCIFERASE-LIKE MONOOXYGENASE"/>
    <property type="match status" value="1"/>
</dbReference>
<dbReference type="GO" id="GO:0005829">
    <property type="term" value="C:cytosol"/>
    <property type="evidence" value="ECO:0007669"/>
    <property type="project" value="TreeGrafter"/>
</dbReference>
<dbReference type="EMBL" id="CAKC01000005">
    <property type="protein sequence ID" value="CCI86259.1"/>
    <property type="molecule type" value="Genomic_DNA"/>
</dbReference>
<dbReference type="Gene3D" id="3.20.20.30">
    <property type="entry name" value="Luciferase-like domain"/>
    <property type="match status" value="1"/>
</dbReference>
<evidence type="ECO:0000256" key="2">
    <source>
        <dbReference type="ARBA" id="ARBA00023033"/>
    </source>
</evidence>
<dbReference type="RefSeq" id="WP_008472140.1">
    <property type="nucleotide sequence ID" value="NZ_AYZO01000043.1"/>
</dbReference>
<dbReference type="Proteomes" id="UP000009326">
    <property type="component" value="Unassembled WGS sequence"/>
</dbReference>
<keyword evidence="1" id="KW-0560">Oxidoreductase</keyword>
<feature type="domain" description="Luciferase-like" evidence="3">
    <location>
        <begin position="15"/>
        <end position="308"/>
    </location>
</feature>
<reference evidence="5 7" key="2">
    <citation type="journal article" date="2015" name="Genome Announc.">
        <title>Expanding the biotechnology potential of lactobacilli through comparative genomics of 213 strains and associated genera.</title>
        <authorList>
            <person name="Sun Z."/>
            <person name="Harris H.M."/>
            <person name="McCann A."/>
            <person name="Guo C."/>
            <person name="Argimon S."/>
            <person name="Zhang W."/>
            <person name="Yang X."/>
            <person name="Jeffery I.B."/>
            <person name="Cooney J.C."/>
            <person name="Kagawa T.F."/>
            <person name="Liu W."/>
            <person name="Song Y."/>
            <person name="Salvetti E."/>
            <person name="Wrobel A."/>
            <person name="Rasinkangas P."/>
            <person name="Parkhill J."/>
            <person name="Rea M.C."/>
            <person name="O'Sullivan O."/>
            <person name="Ritari J."/>
            <person name="Douillard F.P."/>
            <person name="Paul Ross R."/>
            <person name="Yang R."/>
            <person name="Briner A.E."/>
            <person name="Felis G.E."/>
            <person name="de Vos W.M."/>
            <person name="Barrangou R."/>
            <person name="Klaenhammer T.R."/>
            <person name="Caufield P.W."/>
            <person name="Cui Y."/>
            <person name="Zhang H."/>
            <person name="O'Toole P.W."/>
        </authorList>
    </citation>
    <scope>NUCLEOTIDE SEQUENCE [LARGE SCALE GENOMIC DNA]</scope>
    <source>
        <strain evidence="5 7">DSM 23908</strain>
    </source>
</reference>